<dbReference type="InterPro" id="IPR017946">
    <property type="entry name" value="PLC-like_Pdiesterase_TIM-brl"/>
</dbReference>
<dbReference type="InterPro" id="IPR030395">
    <property type="entry name" value="GP_PDE_dom"/>
</dbReference>
<dbReference type="Proteomes" id="UP000095283">
    <property type="component" value="Unplaced"/>
</dbReference>
<keyword evidence="2" id="KW-1185">Reference proteome</keyword>
<dbReference type="GO" id="GO:0006629">
    <property type="term" value="P:lipid metabolic process"/>
    <property type="evidence" value="ECO:0007669"/>
    <property type="project" value="InterPro"/>
</dbReference>
<proteinExistence type="predicted"/>
<organism evidence="2 3">
    <name type="scientific">Heterorhabditis bacteriophora</name>
    <name type="common">Entomopathogenic nematode worm</name>
    <dbReference type="NCBI Taxonomy" id="37862"/>
    <lineage>
        <taxon>Eukaryota</taxon>
        <taxon>Metazoa</taxon>
        <taxon>Ecdysozoa</taxon>
        <taxon>Nematoda</taxon>
        <taxon>Chromadorea</taxon>
        <taxon>Rhabditida</taxon>
        <taxon>Rhabditina</taxon>
        <taxon>Rhabditomorpha</taxon>
        <taxon>Strongyloidea</taxon>
        <taxon>Heterorhabditidae</taxon>
        <taxon>Heterorhabditis</taxon>
    </lineage>
</organism>
<dbReference type="GO" id="GO:0008081">
    <property type="term" value="F:phosphoric diester hydrolase activity"/>
    <property type="evidence" value="ECO:0007669"/>
    <property type="project" value="InterPro"/>
</dbReference>
<dbReference type="WBParaSite" id="Hba_03399">
    <property type="protein sequence ID" value="Hba_03399"/>
    <property type="gene ID" value="Hba_03399"/>
</dbReference>
<evidence type="ECO:0000313" key="2">
    <source>
        <dbReference type="Proteomes" id="UP000095283"/>
    </source>
</evidence>
<dbReference type="SUPFAM" id="SSF51695">
    <property type="entry name" value="PLC-like phosphodiesterases"/>
    <property type="match status" value="1"/>
</dbReference>
<dbReference type="AlphaFoldDB" id="A0A1I7WEM3"/>
<reference evidence="3" key="1">
    <citation type="submission" date="2016-11" db="UniProtKB">
        <authorList>
            <consortium name="WormBaseParasite"/>
        </authorList>
    </citation>
    <scope>IDENTIFICATION</scope>
</reference>
<evidence type="ECO:0000259" key="1">
    <source>
        <dbReference type="Pfam" id="PF03009"/>
    </source>
</evidence>
<evidence type="ECO:0000313" key="3">
    <source>
        <dbReference type="WBParaSite" id="Hba_03399"/>
    </source>
</evidence>
<dbReference type="Pfam" id="PF03009">
    <property type="entry name" value="GDPD"/>
    <property type="match status" value="1"/>
</dbReference>
<dbReference type="Gene3D" id="3.20.20.190">
    <property type="entry name" value="Phosphatidylinositol (PI) phosphodiesterase"/>
    <property type="match status" value="1"/>
</dbReference>
<sequence length="56" mass="6754">MEQKIRGLHVAVWTVNDMAEMHWMLEYLDVPILTDHPYYTKKVLHLQNIMRNGYLP</sequence>
<accession>A0A1I7WEM3</accession>
<protein>
    <submittedName>
        <fullName evidence="3">GP-PDE domain-containing protein</fullName>
    </submittedName>
</protein>
<feature type="domain" description="GP-PDE" evidence="1">
    <location>
        <begin position="4"/>
        <end position="37"/>
    </location>
</feature>
<name>A0A1I7WEM3_HETBA</name>